<dbReference type="Gene3D" id="2.30.130.40">
    <property type="entry name" value="LON domain-like"/>
    <property type="match status" value="1"/>
</dbReference>
<dbReference type="OrthoDB" id="267517at2759"/>
<evidence type="ECO:0000313" key="16">
    <source>
        <dbReference type="Proteomes" id="UP000076502"/>
    </source>
</evidence>
<dbReference type="Gene3D" id="1.20.58.1480">
    <property type="match status" value="1"/>
</dbReference>
<evidence type="ECO:0000313" key="15">
    <source>
        <dbReference type="EMBL" id="KZC12440.1"/>
    </source>
</evidence>
<dbReference type="InterPro" id="IPR015947">
    <property type="entry name" value="PUA-like_sf"/>
</dbReference>
<keyword evidence="5" id="KW-0479">Metal-binding</keyword>
<dbReference type="PROSITE" id="PS51787">
    <property type="entry name" value="LON_N"/>
    <property type="match status" value="1"/>
</dbReference>
<sequence>ENTFDLTLPATHSYLGQNLEELRGRILFDDGIYINLPLLVRESVILFPGQTLPMTINDTQTIDMLLKCLQNSRTLGVVCMRHNKMVPIGTTAEIYQCLYKGPEEGYCIKAKGRQRFKILQVIVQGYDRVSAIVKVLPEITLGPPLFEVRLASLDRLRMKPTNEEDFKKQERVENIDSMVTPWPGWVYRQYDPLRLSLKIRKHLEFIENRGSSIPEDPTNLSLWVAKNLILDDSEKIALLNYDCAISRLQREIKYLIDDKIFVCSICNIFIGRQSNMFPMSIEGPLGTYCNPSGIIYDTVTLYHAQGLTLSGNAPSMGYTWFPGYGWTIATCSNCHSHMGWKFTAVENNLKPKAFWGLTRKSLKTKE</sequence>
<evidence type="ECO:0000256" key="8">
    <source>
        <dbReference type="ARBA" id="ARBA00022843"/>
    </source>
</evidence>
<protein>
    <recommendedName>
        <fullName evidence="4">Protein cereblon</fullName>
    </recommendedName>
    <alternativeName>
        <fullName evidence="10">Protein ohgata</fullName>
    </alternativeName>
</protein>
<comment type="similarity">
    <text evidence="3">Belongs to the CRBN family.</text>
</comment>
<dbReference type="SMART" id="SM00464">
    <property type="entry name" value="LON"/>
    <property type="match status" value="1"/>
</dbReference>
<keyword evidence="7" id="KW-0862">Zinc</keyword>
<feature type="non-terminal residue" evidence="15">
    <location>
        <position position="366"/>
    </location>
</feature>
<dbReference type="Gene3D" id="2.170.150.20">
    <property type="entry name" value="Peptide methionine sulfoxide reductase"/>
    <property type="match status" value="1"/>
</dbReference>
<organism evidence="15 16">
    <name type="scientific">Dufourea novaeangliae</name>
    <name type="common">Sweat bee</name>
    <dbReference type="NCBI Taxonomy" id="178035"/>
    <lineage>
        <taxon>Eukaryota</taxon>
        <taxon>Metazoa</taxon>
        <taxon>Ecdysozoa</taxon>
        <taxon>Arthropoda</taxon>
        <taxon>Hexapoda</taxon>
        <taxon>Insecta</taxon>
        <taxon>Pterygota</taxon>
        <taxon>Neoptera</taxon>
        <taxon>Endopterygota</taxon>
        <taxon>Hymenoptera</taxon>
        <taxon>Apocrita</taxon>
        <taxon>Aculeata</taxon>
        <taxon>Apoidea</taxon>
        <taxon>Anthophila</taxon>
        <taxon>Halictidae</taxon>
        <taxon>Rophitinae</taxon>
        <taxon>Dufourea</taxon>
    </lineage>
</organism>
<evidence type="ECO:0000256" key="11">
    <source>
        <dbReference type="ARBA" id="ARBA00046075"/>
    </source>
</evidence>
<comment type="subcellular location">
    <subcellularLocation>
        <location evidence="1">Nucleus</location>
    </subcellularLocation>
</comment>
<evidence type="ECO:0000256" key="6">
    <source>
        <dbReference type="ARBA" id="ARBA00022786"/>
    </source>
</evidence>
<dbReference type="AlphaFoldDB" id="A0A154PMJ9"/>
<accession>A0A154PMJ9</accession>
<dbReference type="Pfam" id="PF03226">
    <property type="entry name" value="Yippee-Mis18"/>
    <property type="match status" value="1"/>
</dbReference>
<evidence type="ECO:0000256" key="12">
    <source>
        <dbReference type="ARBA" id="ARBA00046796"/>
    </source>
</evidence>
<evidence type="ECO:0000256" key="3">
    <source>
        <dbReference type="ARBA" id="ARBA00005293"/>
    </source>
</evidence>
<dbReference type="InterPro" id="IPR004910">
    <property type="entry name" value="Yippee/Mis18/Cereblon"/>
</dbReference>
<keyword evidence="6" id="KW-0833">Ubl conjugation pathway</keyword>
<reference evidence="15 16" key="1">
    <citation type="submission" date="2015-07" db="EMBL/GenBank/DDBJ databases">
        <title>The genome of Dufourea novaeangliae.</title>
        <authorList>
            <person name="Pan H."/>
            <person name="Kapheim K."/>
        </authorList>
    </citation>
    <scope>NUCLEOTIDE SEQUENCE [LARGE SCALE GENOMIC DNA]</scope>
    <source>
        <strain evidence="15">0120121106</strain>
        <tissue evidence="15">Whole body</tissue>
    </source>
</reference>
<dbReference type="FunFam" id="2.170.150.20:FF:000005">
    <property type="entry name" value="Blast:Protein cereblon homolog"/>
    <property type="match status" value="1"/>
</dbReference>
<dbReference type="Proteomes" id="UP000076502">
    <property type="component" value="Unassembled WGS sequence"/>
</dbReference>
<gene>
    <name evidence="15" type="ORF">WN55_03978</name>
</gene>
<evidence type="ECO:0000256" key="10">
    <source>
        <dbReference type="ARBA" id="ARBA00030079"/>
    </source>
</evidence>
<evidence type="ECO:0000256" key="7">
    <source>
        <dbReference type="ARBA" id="ARBA00022833"/>
    </source>
</evidence>
<dbReference type="GO" id="GO:0016567">
    <property type="term" value="P:protein ubiquitination"/>
    <property type="evidence" value="ECO:0007669"/>
    <property type="project" value="UniProtKB-UniPathway"/>
</dbReference>
<dbReference type="Pfam" id="PF02190">
    <property type="entry name" value="LON_substr_bdg"/>
    <property type="match status" value="1"/>
</dbReference>
<proteinExistence type="inferred from homology"/>
<dbReference type="PANTHER" id="PTHR46732:SF8">
    <property type="entry name" value="ATP-DEPENDENT PROTEASE LA (LON) DOMAIN PROTEIN"/>
    <property type="match status" value="1"/>
</dbReference>
<dbReference type="UniPathway" id="UPA00143"/>
<comment type="function">
    <text evidence="11">Substrate recognition component of a DCX (DDB1-CUL4-X-box) E3 protein ligase complex that mediates the ubiquitination and subsequent proteasomal degradation of target proteins. Has an essential role in mediating growth by negatively regulating insulin signaling. It also has a role in maintaining presynaptic function in the neuromuscular junction synapses of third-instar larvae.</text>
</comment>
<evidence type="ECO:0000256" key="2">
    <source>
        <dbReference type="ARBA" id="ARBA00004906"/>
    </source>
</evidence>
<dbReference type="InterPro" id="IPR003111">
    <property type="entry name" value="Lon_prtase_N"/>
</dbReference>
<name>A0A154PMJ9_DUFNO</name>
<keyword evidence="9" id="KW-0539">Nucleus</keyword>
<comment type="subunit">
    <text evidence="12">Likely a component of a DCX (DDB1-CUL4-X-box) protein ligase complex. May interact with pic/DDB1.</text>
</comment>
<evidence type="ECO:0000259" key="13">
    <source>
        <dbReference type="PROSITE" id="PS51787"/>
    </source>
</evidence>
<dbReference type="STRING" id="178035.A0A154PMJ9"/>
<dbReference type="InterPro" id="IPR034750">
    <property type="entry name" value="CULT"/>
</dbReference>
<keyword evidence="16" id="KW-1185">Reference proteome</keyword>
<dbReference type="InterPro" id="IPR046336">
    <property type="entry name" value="Lon_prtase_N_sf"/>
</dbReference>
<keyword evidence="8" id="KW-0832">Ubl conjugation</keyword>
<dbReference type="SUPFAM" id="SSF88697">
    <property type="entry name" value="PUA domain-like"/>
    <property type="match status" value="1"/>
</dbReference>
<evidence type="ECO:0000256" key="1">
    <source>
        <dbReference type="ARBA" id="ARBA00004123"/>
    </source>
</evidence>
<dbReference type="PANTHER" id="PTHR46732">
    <property type="entry name" value="ATP-DEPENDENT PROTEASE LA (LON) DOMAIN PROTEIN"/>
    <property type="match status" value="1"/>
</dbReference>
<evidence type="ECO:0000256" key="4">
    <source>
        <dbReference type="ARBA" id="ARBA00014394"/>
    </source>
</evidence>
<dbReference type="EMBL" id="KQ434948">
    <property type="protein sequence ID" value="KZC12440.1"/>
    <property type="molecule type" value="Genomic_DNA"/>
</dbReference>
<evidence type="ECO:0000256" key="5">
    <source>
        <dbReference type="ARBA" id="ARBA00022723"/>
    </source>
</evidence>
<dbReference type="CDD" id="cd15777">
    <property type="entry name" value="CRBN_C_like"/>
    <property type="match status" value="1"/>
</dbReference>
<comment type="pathway">
    <text evidence="2">Protein modification; protein ubiquitination.</text>
</comment>
<feature type="domain" description="CULT" evidence="14">
    <location>
        <begin position="258"/>
        <end position="366"/>
    </location>
</feature>
<feature type="domain" description="Lon N-terminal" evidence="13">
    <location>
        <begin position="36"/>
        <end position="259"/>
    </location>
</feature>
<feature type="non-terminal residue" evidence="15">
    <location>
        <position position="1"/>
    </location>
</feature>
<evidence type="ECO:0000256" key="9">
    <source>
        <dbReference type="ARBA" id="ARBA00023242"/>
    </source>
</evidence>
<dbReference type="GO" id="GO:0046872">
    <property type="term" value="F:metal ion binding"/>
    <property type="evidence" value="ECO:0007669"/>
    <property type="project" value="UniProtKB-KW"/>
</dbReference>
<dbReference type="PROSITE" id="PS51788">
    <property type="entry name" value="CULT"/>
    <property type="match status" value="1"/>
</dbReference>
<evidence type="ECO:0000259" key="14">
    <source>
        <dbReference type="PROSITE" id="PS51788"/>
    </source>
</evidence>
<dbReference type="GO" id="GO:0005634">
    <property type="term" value="C:nucleus"/>
    <property type="evidence" value="ECO:0007669"/>
    <property type="project" value="UniProtKB-SubCell"/>
</dbReference>